<dbReference type="InterPro" id="IPR011990">
    <property type="entry name" value="TPR-like_helical_dom_sf"/>
</dbReference>
<dbReference type="GO" id="GO:0005829">
    <property type="term" value="C:cytosol"/>
    <property type="evidence" value="ECO:0007669"/>
    <property type="project" value="TreeGrafter"/>
</dbReference>
<proteinExistence type="predicted"/>
<dbReference type="InterPro" id="IPR044059">
    <property type="entry name" value="Csn1/TTC4_wheel"/>
</dbReference>
<evidence type="ECO:0000313" key="6">
    <source>
        <dbReference type="WBParaSite" id="L893_g20776.t1"/>
    </source>
</evidence>
<keyword evidence="1" id="KW-0677">Repeat</keyword>
<accession>A0A1I7YX87</accession>
<evidence type="ECO:0000256" key="2">
    <source>
        <dbReference type="ARBA" id="ARBA00022803"/>
    </source>
</evidence>
<sequence>MCADKKLNSVLYANRAAANKSIGNLRSAIRDCVVSCKFDPANGKAIVRCAECFIELGYGREAVDWIHRCLPQLAKPIEGVDDTLRQSQVKRLRELSSVAIKKQEEQEREERKEKLKKKKDDQKKMAYMKAFKERKLVFRPPLSYDCVDLFDWAHIHVQLAQVQGETMVDMDEEGNLHWPVLLQYPEHGQTDMLTDCYEFSTVGDVVEECLKTPSEWGRNVHYKAPNVKFFVVLDVYEDALVQEVSLKDTIMSVLQTKDYKIVWGLPVLQVYSTAYAKQSLEPVGNGRFRVK</sequence>
<evidence type="ECO:0000256" key="3">
    <source>
        <dbReference type="SAM" id="Coils"/>
    </source>
</evidence>
<dbReference type="AlphaFoldDB" id="A0A1I7YX87"/>
<feature type="domain" description="Cns1/TTC4 wheel" evidence="4">
    <location>
        <begin position="171"/>
        <end position="264"/>
    </location>
</feature>
<dbReference type="Gene3D" id="1.25.40.10">
    <property type="entry name" value="Tetratricopeptide repeat domain"/>
    <property type="match status" value="1"/>
</dbReference>
<evidence type="ECO:0000256" key="1">
    <source>
        <dbReference type="ARBA" id="ARBA00022737"/>
    </source>
</evidence>
<name>A0A1I7YX87_9BILA</name>
<keyword evidence="2" id="KW-0802">TPR repeat</keyword>
<dbReference type="PANTHER" id="PTHR46035:SF1">
    <property type="entry name" value="TETRATRICOPEPTIDE REPEAT PROTEIN 4"/>
    <property type="match status" value="1"/>
</dbReference>
<dbReference type="CDD" id="cd21377">
    <property type="entry name" value="CTWD_Cns1-like"/>
    <property type="match status" value="1"/>
</dbReference>
<protein>
    <submittedName>
        <fullName evidence="6">Wheel domain-containing protein</fullName>
    </submittedName>
</protein>
<feature type="coiled-coil region" evidence="3">
    <location>
        <begin position="92"/>
        <end position="125"/>
    </location>
</feature>
<keyword evidence="3" id="KW-0175">Coiled coil</keyword>
<dbReference type="GO" id="GO:0005634">
    <property type="term" value="C:nucleus"/>
    <property type="evidence" value="ECO:0007669"/>
    <property type="project" value="TreeGrafter"/>
</dbReference>
<dbReference type="WBParaSite" id="L893_g20776.t1">
    <property type="protein sequence ID" value="L893_g20776.t1"/>
    <property type="gene ID" value="L893_g20776"/>
</dbReference>
<dbReference type="GO" id="GO:0030544">
    <property type="term" value="F:Hsp70 protein binding"/>
    <property type="evidence" value="ECO:0007669"/>
    <property type="project" value="TreeGrafter"/>
</dbReference>
<keyword evidence="5" id="KW-1185">Reference proteome</keyword>
<evidence type="ECO:0000313" key="5">
    <source>
        <dbReference type="Proteomes" id="UP000095287"/>
    </source>
</evidence>
<dbReference type="SUPFAM" id="SSF48452">
    <property type="entry name" value="TPR-like"/>
    <property type="match status" value="1"/>
</dbReference>
<organism evidence="5 6">
    <name type="scientific">Steinernema glaseri</name>
    <dbReference type="NCBI Taxonomy" id="37863"/>
    <lineage>
        <taxon>Eukaryota</taxon>
        <taxon>Metazoa</taxon>
        <taxon>Ecdysozoa</taxon>
        <taxon>Nematoda</taxon>
        <taxon>Chromadorea</taxon>
        <taxon>Rhabditida</taxon>
        <taxon>Tylenchina</taxon>
        <taxon>Panagrolaimomorpha</taxon>
        <taxon>Strongyloidoidea</taxon>
        <taxon>Steinernematidae</taxon>
        <taxon>Steinernema</taxon>
    </lineage>
</organism>
<dbReference type="GO" id="GO:0006457">
    <property type="term" value="P:protein folding"/>
    <property type="evidence" value="ECO:0007669"/>
    <property type="project" value="TreeGrafter"/>
</dbReference>
<dbReference type="Pfam" id="PF18972">
    <property type="entry name" value="Wheel"/>
    <property type="match status" value="1"/>
</dbReference>
<dbReference type="Proteomes" id="UP000095287">
    <property type="component" value="Unplaced"/>
</dbReference>
<reference evidence="6" key="1">
    <citation type="submission" date="2016-11" db="UniProtKB">
        <authorList>
            <consortium name="WormBaseParasite"/>
        </authorList>
    </citation>
    <scope>IDENTIFICATION</scope>
</reference>
<evidence type="ECO:0000259" key="4">
    <source>
        <dbReference type="Pfam" id="PF18972"/>
    </source>
</evidence>
<dbReference type="GO" id="GO:0051879">
    <property type="term" value="F:Hsp90 protein binding"/>
    <property type="evidence" value="ECO:0007669"/>
    <property type="project" value="InterPro"/>
</dbReference>
<dbReference type="PANTHER" id="PTHR46035">
    <property type="entry name" value="TETRATRICOPEPTIDE REPEAT PROTEIN 4"/>
    <property type="match status" value="1"/>
</dbReference>